<dbReference type="Pfam" id="PF10127">
    <property type="entry name" value="RlaP"/>
    <property type="match status" value="1"/>
</dbReference>
<dbReference type="PANTHER" id="PTHR34817:SF1">
    <property type="entry name" value="NUCLEOTIDYLTRANSFERASE"/>
    <property type="match status" value="1"/>
</dbReference>
<organism evidence="1 2">
    <name type="scientific">Kingella denitrificans ATCC 33394</name>
    <dbReference type="NCBI Taxonomy" id="888741"/>
    <lineage>
        <taxon>Bacteria</taxon>
        <taxon>Pseudomonadati</taxon>
        <taxon>Pseudomonadota</taxon>
        <taxon>Betaproteobacteria</taxon>
        <taxon>Neisseriales</taxon>
        <taxon>Neisseriaceae</taxon>
        <taxon>Kingella</taxon>
    </lineage>
</organism>
<dbReference type="STRING" id="888741.HMPREF9098_1221"/>
<dbReference type="RefSeq" id="WP_003782732.1">
    <property type="nucleotide sequence ID" value="NZ_GL870929.1"/>
</dbReference>
<comment type="caution">
    <text evidence="1">The sequence shown here is derived from an EMBL/GenBank/DDBJ whole genome shotgun (WGS) entry which is preliminary data.</text>
</comment>
<dbReference type="InterPro" id="IPR018775">
    <property type="entry name" value="RlaP"/>
</dbReference>
<dbReference type="AlphaFoldDB" id="F0EZN6"/>
<evidence type="ECO:0008006" key="3">
    <source>
        <dbReference type="Google" id="ProtNLM"/>
    </source>
</evidence>
<proteinExistence type="predicted"/>
<name>F0EZN6_9NEIS</name>
<sequence length="106" mass="12114">MLTIEDLHTQNLLLLEAVSGSRAYGLATPESDTDIKGVFYLPKSMFYGMEYVPQISNETNDIVYYELGRFIELLLQSNPNTLELLASPPDCVRYRSPLMDAFKTEW</sequence>
<dbReference type="PANTHER" id="PTHR34817">
    <property type="entry name" value="NUCLEOTIDYLTRANSFERASE"/>
    <property type="match status" value="1"/>
</dbReference>
<dbReference type="Proteomes" id="UP000004088">
    <property type="component" value="Unassembled WGS sequence"/>
</dbReference>
<dbReference type="HOGENOM" id="CLU_146674_0_0_4"/>
<feature type="non-terminal residue" evidence="1">
    <location>
        <position position="106"/>
    </location>
</feature>
<evidence type="ECO:0000313" key="2">
    <source>
        <dbReference type="Proteomes" id="UP000004088"/>
    </source>
</evidence>
<keyword evidence="2" id="KW-1185">Reference proteome</keyword>
<accession>F0EZN6</accession>
<gene>
    <name evidence="1" type="ORF">HMPREF9098_1221</name>
</gene>
<protein>
    <recommendedName>
        <fullName evidence="3">Nucleotidyltransferase</fullName>
    </recommendedName>
</protein>
<dbReference type="EMBL" id="AEWV01000021">
    <property type="protein sequence ID" value="EGC17205.1"/>
    <property type="molecule type" value="Genomic_DNA"/>
</dbReference>
<reference evidence="1 2" key="1">
    <citation type="submission" date="2011-01" db="EMBL/GenBank/DDBJ databases">
        <authorList>
            <person name="Muzny D."/>
            <person name="Qin X."/>
            <person name="Deng J."/>
            <person name="Jiang H."/>
            <person name="Liu Y."/>
            <person name="Qu J."/>
            <person name="Song X.-Z."/>
            <person name="Zhang L."/>
            <person name="Thornton R."/>
            <person name="Coyle M."/>
            <person name="Francisco L."/>
            <person name="Jackson L."/>
            <person name="Javaid M."/>
            <person name="Korchina V."/>
            <person name="Kovar C."/>
            <person name="Mata R."/>
            <person name="Mathew T."/>
            <person name="Ngo R."/>
            <person name="Nguyen L."/>
            <person name="Nguyen N."/>
            <person name="Okwuonu G."/>
            <person name="Ongeri F."/>
            <person name="Pham C."/>
            <person name="Simmons D."/>
            <person name="Wilczek-Boney K."/>
            <person name="Hale W."/>
            <person name="Jakkamsetti A."/>
            <person name="Pham P."/>
            <person name="Ruth R."/>
            <person name="San Lucas F."/>
            <person name="Warren J."/>
            <person name="Zhang J."/>
            <person name="Zhao Z."/>
            <person name="Zhou C."/>
            <person name="Zhu D."/>
            <person name="Lee S."/>
            <person name="Bess C."/>
            <person name="Blankenburg K."/>
            <person name="Forbes L."/>
            <person name="Fu Q."/>
            <person name="Gubbala S."/>
            <person name="Hirani K."/>
            <person name="Jayaseelan J.C."/>
            <person name="Lara F."/>
            <person name="Munidasa M."/>
            <person name="Palculict T."/>
            <person name="Patil S."/>
            <person name="Pu L.-L."/>
            <person name="Saada N."/>
            <person name="Tang L."/>
            <person name="Weissenberger G."/>
            <person name="Zhu Y."/>
            <person name="Hemphill L."/>
            <person name="Shang Y."/>
            <person name="Youmans B."/>
            <person name="Ayvaz T."/>
            <person name="Ross M."/>
            <person name="Santibanez J."/>
            <person name="Aqrawi P."/>
            <person name="Gross S."/>
            <person name="Joshi V."/>
            <person name="Fowler G."/>
            <person name="Nazareth L."/>
            <person name="Reid J."/>
            <person name="Worley K."/>
            <person name="Petrosino J."/>
            <person name="Highlander S."/>
            <person name="Gibbs R."/>
        </authorList>
    </citation>
    <scope>NUCLEOTIDE SEQUENCE [LARGE SCALE GENOMIC DNA]</scope>
    <source>
        <strain evidence="1 2">ATCC 33394</strain>
    </source>
</reference>
<evidence type="ECO:0000313" key="1">
    <source>
        <dbReference type="EMBL" id="EGC17205.1"/>
    </source>
</evidence>